<reference evidence="9 10" key="1">
    <citation type="journal article" date="2013" name="BMC Genomics">
        <title>Genomics-driven discovery of the pneumocandin biosynthetic gene cluster in the fungus Glarea lozoyensis.</title>
        <authorList>
            <person name="Chen L."/>
            <person name="Yue Q."/>
            <person name="Zhang X."/>
            <person name="Xiang M."/>
            <person name="Wang C."/>
            <person name="Li S."/>
            <person name="Che Y."/>
            <person name="Ortiz-Lopez F.J."/>
            <person name="Bills G.F."/>
            <person name="Liu X."/>
            <person name="An Z."/>
        </authorList>
    </citation>
    <scope>NUCLEOTIDE SEQUENCE [LARGE SCALE GENOMIC DNA]</scope>
    <source>
        <strain evidence="10">ATCC 20868 / MF5171</strain>
    </source>
</reference>
<dbReference type="OMA" id="YEGEYST"/>
<dbReference type="eggNOG" id="KOG3731">
    <property type="taxonomic scope" value="Eukaryota"/>
</dbReference>
<evidence type="ECO:0000256" key="4">
    <source>
        <dbReference type="ARBA" id="ARBA00023180"/>
    </source>
</evidence>
<evidence type="ECO:0000313" key="9">
    <source>
        <dbReference type="EMBL" id="EPE35025.1"/>
    </source>
</evidence>
<dbReference type="InterPro" id="IPR017850">
    <property type="entry name" value="Alkaline_phosphatase_core_sf"/>
</dbReference>
<organism evidence="9 10">
    <name type="scientific">Glarea lozoyensis (strain ATCC 20868 / MF5171)</name>
    <dbReference type="NCBI Taxonomy" id="1116229"/>
    <lineage>
        <taxon>Eukaryota</taxon>
        <taxon>Fungi</taxon>
        <taxon>Dikarya</taxon>
        <taxon>Ascomycota</taxon>
        <taxon>Pezizomycotina</taxon>
        <taxon>Leotiomycetes</taxon>
        <taxon>Helotiales</taxon>
        <taxon>Helotiaceae</taxon>
        <taxon>Glarea</taxon>
    </lineage>
</organism>
<dbReference type="InterPro" id="IPR012083">
    <property type="entry name" value="Arylsulfatase"/>
</dbReference>
<feature type="signal peptide" evidence="7">
    <location>
        <begin position="1"/>
        <end position="19"/>
    </location>
</feature>
<dbReference type="PROSITE" id="PS00523">
    <property type="entry name" value="SULFATASE_1"/>
    <property type="match status" value="1"/>
</dbReference>
<keyword evidence="2 7" id="KW-0732">Signal</keyword>
<keyword evidence="4" id="KW-0325">Glycoprotein</keyword>
<dbReference type="PIRSF" id="PIRSF000972">
    <property type="entry name" value="Arylsulf_plant"/>
    <property type="match status" value="1"/>
</dbReference>
<dbReference type="FunFam" id="3.40.720.10:FF:000051">
    <property type="entry name" value="Arylsulfatase"/>
    <property type="match status" value="1"/>
</dbReference>
<gene>
    <name evidence="9" type="ORF">GLAREA_10720</name>
</gene>
<comment type="PTM">
    <text evidence="6">The conversion to 3-oxoalanine (also known as C-formylglycine, FGly), of a serine or cysteine residue in prokaryotes and of a cysteine residue in eukaryotes, is critical for catalytic activity.</text>
</comment>
<keyword evidence="10" id="KW-1185">Reference proteome</keyword>
<feature type="chain" id="PRO_5004508195" description="Arylsulfatase" evidence="7">
    <location>
        <begin position="20"/>
        <end position="600"/>
    </location>
</feature>
<dbReference type="Pfam" id="PF00884">
    <property type="entry name" value="Sulfatase"/>
    <property type="match status" value="1"/>
</dbReference>
<evidence type="ECO:0000256" key="3">
    <source>
        <dbReference type="ARBA" id="ARBA00022801"/>
    </source>
</evidence>
<evidence type="ECO:0000256" key="5">
    <source>
        <dbReference type="PIRNR" id="PIRNR000972"/>
    </source>
</evidence>
<comment type="similarity">
    <text evidence="1 5">Belongs to the sulfatase family.</text>
</comment>
<dbReference type="HOGENOM" id="CLU_006332_4_0_1"/>
<name>S3DBA1_GLAL2</name>
<evidence type="ECO:0000259" key="8">
    <source>
        <dbReference type="Pfam" id="PF00884"/>
    </source>
</evidence>
<dbReference type="GO" id="GO:0018958">
    <property type="term" value="P:phenol-containing compound metabolic process"/>
    <property type="evidence" value="ECO:0007669"/>
    <property type="project" value="InterPro"/>
</dbReference>
<sequence>MGIYPQIAILCIFFTLTWAKRPNIVFIITDDQDQRLGSLDYMPLLKKHITDQGTRYKSHYCTIAICCPSRVSLWTGKAAHNTNVTDVVPPYGGYPKFVEQRLNTNYLPIWLQESGYNTYYTGKLFNSHSVLNYNDPVPGGWTGSDFLLDPYTYQYYNASMSRNGAAPVSYEGQYSNDLIATKVYGFLEDAIDDVEDKPFFLVAAPIGPHANVDFEMGFSSAVSAPRHAHLFNGYKIPRMKNFNPDTPSGVNWIARLPKLNETEIAYNDDFQRTRLQALQSVDEMVEGIVERLEAASLLDNTYIIYTSDNGYHISQHRLHPGKSCGFEEDINIPLIIRGPGVDPKKILKAVTSHTDLAPTIMKIAVGDHGLNHDFDGSPIPLTETSVGKKEHVNVEYWGRAFPEGAYGLPPIEFDIQGGIPLGYVNNTYKALRLIGEGYNLYYSVWCTNEKELYDLENDPDQLRNLASPQQRPIAPNEPLLLKRQKFEVIDRLDALLLVLKSCKGTTCIDPWRVLHPRGDVDSLSVALKPKFDRFYQAQPKVSFTKCEMGYLVESEGPQIASIYGGATFGSPQTGLGSQRVIGRSENGDQYYGKSRWSDWT</sequence>
<dbReference type="EMBL" id="KE145355">
    <property type="protein sequence ID" value="EPE35025.1"/>
    <property type="molecule type" value="Genomic_DNA"/>
</dbReference>
<dbReference type="InterPro" id="IPR000917">
    <property type="entry name" value="Sulfatase_N"/>
</dbReference>
<dbReference type="Proteomes" id="UP000016922">
    <property type="component" value="Unassembled WGS sequence"/>
</dbReference>
<evidence type="ECO:0000313" key="10">
    <source>
        <dbReference type="Proteomes" id="UP000016922"/>
    </source>
</evidence>
<dbReference type="RefSeq" id="XP_008078012.1">
    <property type="nucleotide sequence ID" value="XM_008079821.1"/>
</dbReference>
<feature type="modified residue" description="3-oxoalanine (Cys)" evidence="6">
    <location>
        <position position="66"/>
    </location>
</feature>
<dbReference type="OrthoDB" id="96314at2759"/>
<dbReference type="EC" id="3.1.6.1" evidence="5"/>
<dbReference type="PANTHER" id="PTHR43108:SF8">
    <property type="entry name" value="SD21168P"/>
    <property type="match status" value="1"/>
</dbReference>
<dbReference type="CDD" id="cd16147">
    <property type="entry name" value="G6S"/>
    <property type="match status" value="1"/>
</dbReference>
<evidence type="ECO:0000256" key="7">
    <source>
        <dbReference type="SAM" id="SignalP"/>
    </source>
</evidence>
<dbReference type="SUPFAM" id="SSF53649">
    <property type="entry name" value="Alkaline phosphatase-like"/>
    <property type="match status" value="1"/>
</dbReference>
<dbReference type="KEGG" id="glz:GLAREA_10720"/>
<dbReference type="AlphaFoldDB" id="S3DBA1"/>
<protein>
    <recommendedName>
        <fullName evidence="5">Arylsulfatase</fullName>
        <shortName evidence="5">AS</shortName>
        <ecNumber evidence="5">3.1.6.1</ecNumber>
    </recommendedName>
    <alternativeName>
        <fullName evidence="5">Aryl-sulfate sulphohydrolase</fullName>
    </alternativeName>
</protein>
<dbReference type="STRING" id="1116229.S3DBA1"/>
<evidence type="ECO:0000256" key="1">
    <source>
        <dbReference type="ARBA" id="ARBA00008779"/>
    </source>
</evidence>
<proteinExistence type="inferred from homology"/>
<dbReference type="GO" id="GO:0005539">
    <property type="term" value="F:glycosaminoglycan binding"/>
    <property type="evidence" value="ECO:0007669"/>
    <property type="project" value="TreeGrafter"/>
</dbReference>
<comment type="catalytic activity">
    <reaction evidence="5">
        <text>an aryl sulfate + H2O = a phenol + sulfate + H(+)</text>
        <dbReference type="Rhea" id="RHEA:17261"/>
        <dbReference type="ChEBI" id="CHEBI:15377"/>
        <dbReference type="ChEBI" id="CHEBI:15378"/>
        <dbReference type="ChEBI" id="CHEBI:16189"/>
        <dbReference type="ChEBI" id="CHEBI:33853"/>
        <dbReference type="ChEBI" id="CHEBI:140317"/>
        <dbReference type="EC" id="3.1.6.1"/>
    </reaction>
</comment>
<dbReference type="GeneID" id="19469766"/>
<evidence type="ECO:0000256" key="2">
    <source>
        <dbReference type="ARBA" id="ARBA00022729"/>
    </source>
</evidence>
<dbReference type="PANTHER" id="PTHR43108">
    <property type="entry name" value="N-ACETYLGLUCOSAMINE-6-SULFATASE FAMILY MEMBER"/>
    <property type="match status" value="1"/>
</dbReference>
<evidence type="ECO:0000256" key="6">
    <source>
        <dbReference type="PIRSR" id="PIRSR000972-50"/>
    </source>
</evidence>
<keyword evidence="3 5" id="KW-0378">Hydrolase</keyword>
<dbReference type="Gene3D" id="3.40.720.10">
    <property type="entry name" value="Alkaline Phosphatase, subunit A"/>
    <property type="match status" value="1"/>
</dbReference>
<dbReference type="GO" id="GO:0004065">
    <property type="term" value="F:arylsulfatase activity"/>
    <property type="evidence" value="ECO:0007669"/>
    <property type="project" value="UniProtKB-UniRule"/>
</dbReference>
<dbReference type="InterPro" id="IPR024607">
    <property type="entry name" value="Sulfatase_CS"/>
</dbReference>
<dbReference type="GO" id="GO:0008449">
    <property type="term" value="F:N-acetylglucosamine-6-sulfatase activity"/>
    <property type="evidence" value="ECO:0007669"/>
    <property type="project" value="TreeGrafter"/>
</dbReference>
<feature type="domain" description="Sulfatase N-terminal" evidence="8">
    <location>
        <begin position="22"/>
        <end position="364"/>
    </location>
</feature>
<accession>S3DBA1</accession>